<feature type="binding site" evidence="6">
    <location>
        <position position="283"/>
    </location>
    <ligand>
        <name>Fe cation</name>
        <dbReference type="ChEBI" id="CHEBI:24875"/>
        <note>catalytic</note>
    </ligand>
</feature>
<evidence type="ECO:0000256" key="4">
    <source>
        <dbReference type="ARBA" id="ARBA00023002"/>
    </source>
</evidence>
<dbReference type="PANTHER" id="PTHR16557:SF2">
    <property type="entry name" value="NUCLEIC ACID DIOXYGENASE ALKBH1"/>
    <property type="match status" value="1"/>
</dbReference>
<dbReference type="GO" id="GO:0005737">
    <property type="term" value="C:cytoplasm"/>
    <property type="evidence" value="ECO:0007669"/>
    <property type="project" value="TreeGrafter"/>
</dbReference>
<keyword evidence="2 6" id="KW-0479">Metal-binding</keyword>
<dbReference type="GO" id="GO:0035516">
    <property type="term" value="F:broad specificity oxidative DNA demethylase activity"/>
    <property type="evidence" value="ECO:0007669"/>
    <property type="project" value="TreeGrafter"/>
</dbReference>
<evidence type="ECO:0000259" key="8">
    <source>
        <dbReference type="Pfam" id="PF13532"/>
    </source>
</evidence>
<evidence type="ECO:0000313" key="10">
    <source>
        <dbReference type="Proteomes" id="UP000639772"/>
    </source>
</evidence>
<accession>A0A835VK57</accession>
<dbReference type="GO" id="GO:0035515">
    <property type="term" value="F:oxidative RNA demethylase activity"/>
    <property type="evidence" value="ECO:0007669"/>
    <property type="project" value="TreeGrafter"/>
</dbReference>
<feature type="region of interest" description="Disordered" evidence="7">
    <location>
        <begin position="40"/>
        <end position="85"/>
    </location>
</feature>
<sequence length="331" mass="36883">MPGVLHLGAVSSSSEVVVRLSVLPSSFHLVFPFSSKNMKGGGNKNTYPASRNVSSGQQSASARERTFYNKVGRSSPNPDRSCRPPPTLECSQIQTFLNTSEGVSEERCTRSELHESPFDICKTASPFKLKKPLLEINRGRRKEAERAKNDSLLQYLRPGMVLLKKFISHSDQVAIVKNVVILALVVEVFIGLDIGMVQSFILQMMCLGKNWNLIQDHMKNVVLLIIFVPPEIPKEFKKLVDGALHVSRDFLHQSAIDAEEVSIMSPNVCIVNFYNDSGRLGLHQDRDESKESLEKGLPVVSFSIGDSAEFLYSDVRDVDSAEKVILNLEMF</sequence>
<keyword evidence="5 6" id="KW-0408">Iron</keyword>
<dbReference type="SUPFAM" id="SSF51197">
    <property type="entry name" value="Clavaminate synthase-like"/>
    <property type="match status" value="1"/>
</dbReference>
<evidence type="ECO:0000256" key="7">
    <source>
        <dbReference type="SAM" id="MobiDB-lite"/>
    </source>
</evidence>
<evidence type="ECO:0000256" key="6">
    <source>
        <dbReference type="PIRSR" id="PIRSR604574-2"/>
    </source>
</evidence>
<reference evidence="9 10" key="1">
    <citation type="journal article" date="2020" name="Nat. Food">
        <title>A phased Vanilla planifolia genome enables genetic improvement of flavour and production.</title>
        <authorList>
            <person name="Hasing T."/>
            <person name="Tang H."/>
            <person name="Brym M."/>
            <person name="Khazi F."/>
            <person name="Huang T."/>
            <person name="Chambers A.H."/>
        </authorList>
    </citation>
    <scope>NUCLEOTIDE SEQUENCE [LARGE SCALE GENOMIC DNA]</scope>
    <source>
        <tissue evidence="9">Leaf</tissue>
    </source>
</reference>
<dbReference type="Pfam" id="PF13532">
    <property type="entry name" value="2OG-FeII_Oxy_2"/>
    <property type="match status" value="1"/>
</dbReference>
<keyword evidence="3" id="KW-0223">Dioxygenase</keyword>
<dbReference type="Proteomes" id="UP000639772">
    <property type="component" value="Chromosome 1"/>
</dbReference>
<evidence type="ECO:0000256" key="5">
    <source>
        <dbReference type="ARBA" id="ARBA00023004"/>
    </source>
</evidence>
<feature type="compositionally biased region" description="Polar residues" evidence="7">
    <location>
        <begin position="44"/>
        <end position="61"/>
    </location>
</feature>
<gene>
    <name evidence="9" type="ORF">HPP92_000045</name>
</gene>
<protein>
    <recommendedName>
        <fullName evidence="8">Alpha-ketoglutarate-dependent dioxygenase AlkB-like domain-containing protein</fullName>
    </recommendedName>
</protein>
<organism evidence="9 10">
    <name type="scientific">Vanilla planifolia</name>
    <name type="common">Vanilla</name>
    <dbReference type="NCBI Taxonomy" id="51239"/>
    <lineage>
        <taxon>Eukaryota</taxon>
        <taxon>Viridiplantae</taxon>
        <taxon>Streptophyta</taxon>
        <taxon>Embryophyta</taxon>
        <taxon>Tracheophyta</taxon>
        <taxon>Spermatophyta</taxon>
        <taxon>Magnoliopsida</taxon>
        <taxon>Liliopsida</taxon>
        <taxon>Asparagales</taxon>
        <taxon>Orchidaceae</taxon>
        <taxon>Vanilloideae</taxon>
        <taxon>Vanilleae</taxon>
        <taxon>Vanilla</taxon>
    </lineage>
</organism>
<proteinExistence type="inferred from homology"/>
<comment type="cofactor">
    <cofactor evidence="6">
        <name>Fe(2+)</name>
        <dbReference type="ChEBI" id="CHEBI:29033"/>
    </cofactor>
    <text evidence="6">Binds 1 Fe(2+) ion per subunit.</text>
</comment>
<dbReference type="InterPro" id="IPR027450">
    <property type="entry name" value="AlkB-like"/>
</dbReference>
<dbReference type="EMBL" id="JADCNM010000001">
    <property type="protein sequence ID" value="KAG0499973.1"/>
    <property type="molecule type" value="Genomic_DNA"/>
</dbReference>
<comment type="caution">
    <text evidence="9">The sequence shown here is derived from an EMBL/GenBank/DDBJ whole genome shotgun (WGS) entry which is preliminary data.</text>
</comment>
<dbReference type="PANTHER" id="PTHR16557">
    <property type="entry name" value="ALKYLATED DNA REPAIR PROTEIN ALKB-RELATED"/>
    <property type="match status" value="1"/>
</dbReference>
<dbReference type="Gene3D" id="2.60.120.590">
    <property type="entry name" value="Alpha-ketoglutarate-dependent dioxygenase AlkB-like"/>
    <property type="match status" value="1"/>
</dbReference>
<dbReference type="GO" id="GO:0035513">
    <property type="term" value="P:oxidative RNA demethylation"/>
    <property type="evidence" value="ECO:0007669"/>
    <property type="project" value="TreeGrafter"/>
</dbReference>
<dbReference type="OrthoDB" id="6614653at2759"/>
<keyword evidence="4" id="KW-0560">Oxidoreductase</keyword>
<dbReference type="GO" id="GO:0008198">
    <property type="term" value="F:ferrous iron binding"/>
    <property type="evidence" value="ECO:0007669"/>
    <property type="project" value="TreeGrafter"/>
</dbReference>
<evidence type="ECO:0000256" key="3">
    <source>
        <dbReference type="ARBA" id="ARBA00022964"/>
    </source>
</evidence>
<comment type="similarity">
    <text evidence="1">Belongs to the alkB family.</text>
</comment>
<feature type="binding site" evidence="6">
    <location>
        <position position="285"/>
    </location>
    <ligand>
        <name>Fe cation</name>
        <dbReference type="ChEBI" id="CHEBI:24875"/>
        <note>catalytic</note>
    </ligand>
</feature>
<name>A0A835VK57_VANPL</name>
<dbReference type="InterPro" id="IPR004574">
    <property type="entry name" value="Alkb"/>
</dbReference>
<evidence type="ECO:0000256" key="2">
    <source>
        <dbReference type="ARBA" id="ARBA00022723"/>
    </source>
</evidence>
<dbReference type="AlphaFoldDB" id="A0A835VK57"/>
<evidence type="ECO:0000313" key="9">
    <source>
        <dbReference type="EMBL" id="KAG0499973.1"/>
    </source>
</evidence>
<feature type="domain" description="Alpha-ketoglutarate-dependent dioxygenase AlkB-like" evidence="8">
    <location>
        <begin position="160"/>
        <end position="326"/>
    </location>
</feature>
<dbReference type="InterPro" id="IPR037151">
    <property type="entry name" value="AlkB-like_sf"/>
</dbReference>
<evidence type="ECO:0000256" key="1">
    <source>
        <dbReference type="ARBA" id="ARBA00007879"/>
    </source>
</evidence>